<dbReference type="GO" id="GO:0005737">
    <property type="term" value="C:cytoplasm"/>
    <property type="evidence" value="ECO:0007669"/>
    <property type="project" value="TreeGrafter"/>
</dbReference>
<evidence type="ECO:0000313" key="1">
    <source>
        <dbReference type="EMBL" id="MBW0517641.1"/>
    </source>
</evidence>
<dbReference type="GO" id="GO:0006044">
    <property type="term" value="P:N-acetylglucosamine metabolic process"/>
    <property type="evidence" value="ECO:0007669"/>
    <property type="project" value="TreeGrafter"/>
</dbReference>
<dbReference type="AlphaFoldDB" id="A0A9Q3EF17"/>
<reference evidence="1" key="1">
    <citation type="submission" date="2021-03" db="EMBL/GenBank/DDBJ databases">
        <title>Draft genome sequence of rust myrtle Austropuccinia psidii MF-1, a brazilian biotype.</title>
        <authorList>
            <person name="Quecine M.C."/>
            <person name="Pachon D.M.R."/>
            <person name="Bonatelli M.L."/>
            <person name="Correr F.H."/>
            <person name="Franceschini L.M."/>
            <person name="Leite T.F."/>
            <person name="Margarido G.R.A."/>
            <person name="Almeida C.A."/>
            <person name="Ferrarezi J.A."/>
            <person name="Labate C.A."/>
        </authorList>
    </citation>
    <scope>NUCLEOTIDE SEQUENCE</scope>
    <source>
        <strain evidence="1">MF-1</strain>
    </source>
</reference>
<dbReference type="Pfam" id="PF12239">
    <property type="entry name" value="DUF3605"/>
    <property type="match status" value="1"/>
</dbReference>
<dbReference type="PANTHER" id="PTHR35020:SF2">
    <property type="entry name" value="N-ACETYLGLUCOSAMINE-INDUCED PROTEIN 1"/>
    <property type="match status" value="1"/>
</dbReference>
<proteinExistence type="predicted"/>
<protein>
    <submittedName>
        <fullName evidence="1">Uncharacterized protein</fullName>
    </submittedName>
</protein>
<dbReference type="PANTHER" id="PTHR35020">
    <property type="entry name" value="N-ACETYLGLUCOSAMINE-INDUCED PROTEIN 1"/>
    <property type="match status" value="1"/>
</dbReference>
<comment type="caution">
    <text evidence="1">The sequence shown here is derived from an EMBL/GenBank/DDBJ whole genome shotgun (WGS) entry which is preliminary data.</text>
</comment>
<accession>A0A9Q3EF17</accession>
<name>A0A9Q3EF17_9BASI</name>
<dbReference type="EMBL" id="AVOT02026073">
    <property type="protein sequence ID" value="MBW0517641.1"/>
    <property type="molecule type" value="Genomic_DNA"/>
</dbReference>
<evidence type="ECO:0000313" key="2">
    <source>
        <dbReference type="Proteomes" id="UP000765509"/>
    </source>
</evidence>
<dbReference type="Proteomes" id="UP000765509">
    <property type="component" value="Unassembled WGS sequence"/>
</dbReference>
<organism evidence="1 2">
    <name type="scientific">Austropuccinia psidii MF-1</name>
    <dbReference type="NCBI Taxonomy" id="1389203"/>
    <lineage>
        <taxon>Eukaryota</taxon>
        <taxon>Fungi</taxon>
        <taxon>Dikarya</taxon>
        <taxon>Basidiomycota</taxon>
        <taxon>Pucciniomycotina</taxon>
        <taxon>Pucciniomycetes</taxon>
        <taxon>Pucciniales</taxon>
        <taxon>Sphaerophragmiaceae</taxon>
        <taxon>Austropuccinia</taxon>
    </lineage>
</organism>
<sequence length="318" mass="36678">MELHKPLKNGHIDWDNDTLASSSHPVLLQHHLAHIPINTPSHQVSVDLKQSALLEPFNVDPDLIEILKINQQLIDQIEPILQLYPISHSGNTSPRHTNITYSSSLIHIIATTSLFNLGRFSQSEKLYNQDYRQIVKAKYGSTIIYLKQRLGFSSNRLLLDKTGKQIHYFTADQSLMKDGLDYKVVKNEWPYGIPKNYQHLTIWSRLPLLNPKLSSSNNDWKLAHEKGLSGFVNLSNQLIHKLEEFKLDHSHNLKQLQSSAKENLTESRKGLGDEIVKFIENRWKVQEGFEDLLWFLNPVYLQSCPELPHFHLLVKTSN</sequence>
<gene>
    <name evidence="1" type="ORF">O181_057356</name>
</gene>
<dbReference type="InterPro" id="IPR022036">
    <property type="entry name" value="DUF3605"/>
</dbReference>
<keyword evidence="2" id="KW-1185">Reference proteome</keyword>
<dbReference type="OrthoDB" id="2506056at2759"/>